<dbReference type="CDD" id="cd15831">
    <property type="entry name" value="BTAD"/>
    <property type="match status" value="1"/>
</dbReference>
<sequence length="960" mass="106669">MQICISNLRRLFTAHGYPTAILTRTNGYMLQVDERQIDSFTFEAYVSQARRARDNHGLDEAIKHYRQALDLWRGPALGGMRSRLVQLWANELNEHRIAANEECIELELELGMHHELIGELTRLVKAYPLREGLVGQLMVALYRSERQAEALQVYRDARTMMVDELGIEPHERLQQLEYLILTSAEDLDLAEQPGQAAPRRSSEAAKPPTMIPGAIADFTGRDAQVRLIREKIINSPAGAVRFAVPTVAIIGRAGIGKSTLAVHCAHDVAELFPDGQLFASLHGGTPNPTSPTNVLERFLRALGVPGHDIPDALEQRAELYRTLLAERRTLVVLDDANGEHQVSPLLPGNAQSAVIITSRTRLGGLAGVLHVDLDVLDATQSMRLISQIAGEERVQADPRSSANLAELCEGLPLALRIAGSRLAARPHWDIRQLVNRLEDETRRLDELKHGEMGIRASLSLTYEGLSGPARRLFRLLAALNSHVLPAWAAAAALDQPIFVAHDLLDELADTHFIEATDAGLGVRTHYRFHDLIRVFAKERLAAEEPPAERAAALERILSAQLVLTAKAQNREFGFIEFPEPPIDQHPSLPDQLVDQLVAAPLEWFERERRFLVASIHQAMQAGFAELCWRLTAVTTKFFEARAYLDDWRETHKLALEAARQAQDRLGQATMLFKIGTLSLTEQRFSNARHVLEAAAEIFADLHDDPRRAMVDSRLAILDRLSGRFENASKRFDRALSLLGGGVNADSVYILYSQAKLYLDCERPDDSYRLLSEVLEFARSSGDRRLRAQVLFRLGETHFSKQDFEPGEEAYAEAMTAVREIGDRIGEAFVLLGLGTARFHQGELATVGDLLGQARDLAKATRQRLVEMQAITGLGELALATGDAPRAQALLTEAGDFFAEVELPLLEAEARVLLKRAYLATGDQAAAEAEEIRIQYLVEQIDPLPAQHIRDRLAEAQHGGR</sequence>
<dbReference type="InterPro" id="IPR011990">
    <property type="entry name" value="TPR-like_helical_dom_sf"/>
</dbReference>
<dbReference type="SUPFAM" id="SSF48452">
    <property type="entry name" value="TPR-like"/>
    <property type="match status" value="3"/>
</dbReference>
<dbReference type="Proteomes" id="UP000616724">
    <property type="component" value="Unassembled WGS sequence"/>
</dbReference>
<dbReference type="EMBL" id="BOOH01000016">
    <property type="protein sequence ID" value="GIH75440.1"/>
    <property type="molecule type" value="Genomic_DNA"/>
</dbReference>
<evidence type="ECO:0000313" key="6">
    <source>
        <dbReference type="Proteomes" id="UP000616724"/>
    </source>
</evidence>
<dbReference type="GO" id="GO:0003677">
    <property type="term" value="F:DNA binding"/>
    <property type="evidence" value="ECO:0007669"/>
    <property type="project" value="TreeGrafter"/>
</dbReference>
<evidence type="ECO:0000259" key="4">
    <source>
        <dbReference type="SMART" id="SM01043"/>
    </source>
</evidence>
<dbReference type="InterPro" id="IPR019734">
    <property type="entry name" value="TPR_rpt"/>
</dbReference>
<dbReference type="PANTHER" id="PTHR35807:SF1">
    <property type="entry name" value="TRANSCRIPTIONAL REGULATOR REDD"/>
    <property type="match status" value="1"/>
</dbReference>
<dbReference type="PRINTS" id="PR00364">
    <property type="entry name" value="DISEASERSIST"/>
</dbReference>
<protein>
    <submittedName>
        <fullName evidence="5">SARP family transcriptional regulator</fullName>
    </submittedName>
</protein>
<reference evidence="5 6" key="1">
    <citation type="submission" date="2021-01" db="EMBL/GenBank/DDBJ databases">
        <title>Whole genome shotgun sequence of Planobispora longispora NBRC 13918.</title>
        <authorList>
            <person name="Komaki H."/>
            <person name="Tamura T."/>
        </authorList>
    </citation>
    <scope>NUCLEOTIDE SEQUENCE [LARGE SCALE GENOMIC DNA]</scope>
    <source>
        <strain evidence="5 6">NBRC 13918</strain>
    </source>
</reference>
<dbReference type="InterPro" id="IPR042197">
    <property type="entry name" value="Apaf_helical"/>
</dbReference>
<evidence type="ECO:0000256" key="2">
    <source>
        <dbReference type="ARBA" id="ARBA00023163"/>
    </source>
</evidence>
<proteinExistence type="predicted"/>
<comment type="caution">
    <text evidence="5">The sequence shown here is derived from an EMBL/GenBank/DDBJ whole genome shotgun (WGS) entry which is preliminary data.</text>
</comment>
<dbReference type="SUPFAM" id="SSF52540">
    <property type="entry name" value="P-loop containing nucleoside triphosphate hydrolases"/>
    <property type="match status" value="1"/>
</dbReference>
<dbReference type="PANTHER" id="PTHR35807">
    <property type="entry name" value="TRANSCRIPTIONAL REGULATOR REDD-RELATED"/>
    <property type="match status" value="1"/>
</dbReference>
<accession>A0A8J3W4G5</accession>
<feature type="region of interest" description="Disordered" evidence="3">
    <location>
        <begin position="190"/>
        <end position="210"/>
    </location>
</feature>
<dbReference type="Gene3D" id="1.10.8.430">
    <property type="entry name" value="Helical domain of apoptotic protease-activating factors"/>
    <property type="match status" value="1"/>
</dbReference>
<dbReference type="AlphaFoldDB" id="A0A8J3W4G5"/>
<gene>
    <name evidence="5" type="ORF">Plo01_18690</name>
</gene>
<dbReference type="GO" id="GO:0006355">
    <property type="term" value="P:regulation of DNA-templated transcription"/>
    <property type="evidence" value="ECO:0007669"/>
    <property type="project" value="TreeGrafter"/>
</dbReference>
<evidence type="ECO:0000256" key="1">
    <source>
        <dbReference type="ARBA" id="ARBA00023015"/>
    </source>
</evidence>
<dbReference type="SMART" id="SM01043">
    <property type="entry name" value="BTAD"/>
    <property type="match status" value="1"/>
</dbReference>
<dbReference type="InterPro" id="IPR002182">
    <property type="entry name" value="NB-ARC"/>
</dbReference>
<evidence type="ECO:0000313" key="5">
    <source>
        <dbReference type="EMBL" id="GIH75440.1"/>
    </source>
</evidence>
<organism evidence="5 6">
    <name type="scientific">Planobispora longispora</name>
    <dbReference type="NCBI Taxonomy" id="28887"/>
    <lineage>
        <taxon>Bacteria</taxon>
        <taxon>Bacillati</taxon>
        <taxon>Actinomycetota</taxon>
        <taxon>Actinomycetes</taxon>
        <taxon>Streptosporangiales</taxon>
        <taxon>Streptosporangiaceae</taxon>
        <taxon>Planobispora</taxon>
    </lineage>
</organism>
<feature type="domain" description="Bacterial transcriptional activator" evidence="4">
    <location>
        <begin position="37"/>
        <end position="181"/>
    </location>
</feature>
<dbReference type="Gene3D" id="1.25.40.10">
    <property type="entry name" value="Tetratricopeptide repeat domain"/>
    <property type="match status" value="3"/>
</dbReference>
<dbReference type="InterPro" id="IPR027417">
    <property type="entry name" value="P-loop_NTPase"/>
</dbReference>
<dbReference type="Pfam" id="PF00931">
    <property type="entry name" value="NB-ARC"/>
    <property type="match status" value="1"/>
</dbReference>
<dbReference type="SMART" id="SM00028">
    <property type="entry name" value="TPR"/>
    <property type="match status" value="4"/>
</dbReference>
<dbReference type="InterPro" id="IPR051677">
    <property type="entry name" value="AfsR-DnrI-RedD_regulator"/>
</dbReference>
<dbReference type="Gene3D" id="3.40.50.300">
    <property type="entry name" value="P-loop containing nucleotide triphosphate hydrolases"/>
    <property type="match status" value="1"/>
</dbReference>
<keyword evidence="6" id="KW-1185">Reference proteome</keyword>
<dbReference type="GO" id="GO:0043531">
    <property type="term" value="F:ADP binding"/>
    <property type="evidence" value="ECO:0007669"/>
    <property type="project" value="InterPro"/>
</dbReference>
<keyword evidence="1" id="KW-0805">Transcription regulation</keyword>
<dbReference type="Pfam" id="PF03704">
    <property type="entry name" value="BTAD"/>
    <property type="match status" value="1"/>
</dbReference>
<dbReference type="InterPro" id="IPR005158">
    <property type="entry name" value="BTAD"/>
</dbReference>
<evidence type="ECO:0000256" key="3">
    <source>
        <dbReference type="SAM" id="MobiDB-lite"/>
    </source>
</evidence>
<name>A0A8J3W4G5_9ACTN</name>
<keyword evidence="2" id="KW-0804">Transcription</keyword>